<dbReference type="GO" id="GO:0005886">
    <property type="term" value="C:plasma membrane"/>
    <property type="evidence" value="ECO:0007669"/>
    <property type="project" value="TreeGrafter"/>
</dbReference>
<protein>
    <submittedName>
        <fullName evidence="10">ZIP zinc/iron transport family</fullName>
    </submittedName>
</protein>
<dbReference type="KEGG" id="cten:18247430"/>
<evidence type="ECO:0000256" key="4">
    <source>
        <dbReference type="ARBA" id="ARBA00022692"/>
    </source>
</evidence>
<feature type="transmembrane region" description="Helical" evidence="8">
    <location>
        <begin position="102"/>
        <end position="124"/>
    </location>
</feature>
<proteinExistence type="inferred from homology"/>
<keyword evidence="7 8" id="KW-0472">Membrane</keyword>
<comment type="caution">
    <text evidence="8">Lacks conserved residue(s) required for the propagation of feature annotation.</text>
</comment>
<dbReference type="AlphaFoldDB" id="G3B547"/>
<dbReference type="OrthoDB" id="448280at2759"/>
<reference evidence="10 11" key="1">
    <citation type="journal article" date="2011" name="Proc. Natl. Acad. Sci. U.S.A.">
        <title>Comparative genomics of xylose-fermenting fungi for enhanced biofuel production.</title>
        <authorList>
            <person name="Wohlbach D.J."/>
            <person name="Kuo A."/>
            <person name="Sato T.K."/>
            <person name="Potts K.M."/>
            <person name="Salamov A.A."/>
            <person name="LaButti K.M."/>
            <person name="Sun H."/>
            <person name="Clum A."/>
            <person name="Pangilinan J.L."/>
            <person name="Lindquist E.A."/>
            <person name="Lucas S."/>
            <person name="Lapidus A."/>
            <person name="Jin M."/>
            <person name="Gunawan C."/>
            <person name="Balan V."/>
            <person name="Dale B.E."/>
            <person name="Jeffries T.W."/>
            <person name="Zinkel R."/>
            <person name="Barry K.W."/>
            <person name="Grigoriev I.V."/>
            <person name="Gasch A.P."/>
        </authorList>
    </citation>
    <scope>NUCLEOTIDE SEQUENCE [LARGE SCALE GENOMIC DNA]</scope>
    <source>
        <strain evidence="10">ATCC 10573</strain>
        <strain evidence="11">ATCC 10573 / BCRC 21748 / CBS 615 / JCM 9827 / NBRC 10315 / NRRL Y-1498 / VKM Y-70</strain>
    </source>
</reference>
<feature type="transmembrane region" description="Helical" evidence="8">
    <location>
        <begin position="207"/>
        <end position="231"/>
    </location>
</feature>
<evidence type="ECO:0000313" key="10">
    <source>
        <dbReference type="EMBL" id="EGV63550.1"/>
    </source>
</evidence>
<evidence type="ECO:0000256" key="3">
    <source>
        <dbReference type="ARBA" id="ARBA00022448"/>
    </source>
</evidence>
<dbReference type="eggNOG" id="KOG1558">
    <property type="taxonomic scope" value="Eukaryota"/>
</dbReference>
<dbReference type="HOGENOM" id="CLU_027089_0_2_1"/>
<feature type="compositionally biased region" description="Basic and acidic residues" evidence="9">
    <location>
        <begin position="143"/>
        <end position="152"/>
    </location>
</feature>
<dbReference type="GO" id="GO:0000007">
    <property type="term" value="F:low-affinity zinc ion transmembrane transporter activity"/>
    <property type="evidence" value="ECO:0007669"/>
    <property type="project" value="TreeGrafter"/>
</dbReference>
<keyword evidence="6 8" id="KW-0406">Ion transport</keyword>
<feature type="transmembrane region" description="Helical" evidence="8">
    <location>
        <begin position="28"/>
        <end position="49"/>
    </location>
</feature>
<evidence type="ECO:0000256" key="7">
    <source>
        <dbReference type="ARBA" id="ARBA00023136"/>
    </source>
</evidence>
<dbReference type="PANTHER" id="PTHR11040:SF69">
    <property type="entry name" value="ZINC-REGULATED TRANSPORTER 2"/>
    <property type="match status" value="1"/>
</dbReference>
<keyword evidence="5 8" id="KW-1133">Transmembrane helix</keyword>
<evidence type="ECO:0000256" key="9">
    <source>
        <dbReference type="SAM" id="MobiDB-lite"/>
    </source>
</evidence>
<dbReference type="EMBL" id="GL996524">
    <property type="protein sequence ID" value="EGV63551.1"/>
    <property type="molecule type" value="Genomic_DNA"/>
</dbReference>
<name>G3B547_CANTC</name>
<dbReference type="InterPro" id="IPR003689">
    <property type="entry name" value="ZIP"/>
</dbReference>
<feature type="region of interest" description="Disordered" evidence="9">
    <location>
        <begin position="136"/>
        <end position="168"/>
    </location>
</feature>
<dbReference type="Proteomes" id="UP000000707">
    <property type="component" value="Unassembled WGS sequence"/>
</dbReference>
<gene>
    <name evidence="10" type="ORF">CANTEDRAFT_114457</name>
</gene>
<evidence type="ECO:0000256" key="1">
    <source>
        <dbReference type="ARBA" id="ARBA00004141"/>
    </source>
</evidence>
<comment type="subcellular location">
    <subcellularLocation>
        <location evidence="1 8">Membrane</location>
        <topology evidence="1 8">Multi-pass membrane protein</topology>
    </subcellularLocation>
</comment>
<dbReference type="InterPro" id="IPR004698">
    <property type="entry name" value="Zn/Fe_permease_fun/pln"/>
</dbReference>
<accession>G3B547</accession>
<comment type="similarity">
    <text evidence="2 8">Belongs to the ZIP transporter (TC 2.A.5) family.</text>
</comment>
<keyword evidence="4 8" id="KW-0812">Transmembrane</keyword>
<evidence type="ECO:0000256" key="8">
    <source>
        <dbReference type="RuleBase" id="RU362088"/>
    </source>
</evidence>
<sequence length="366" mass="40298">MDSVTELLKRETCATDSDYNGEYMGARISAVFVILVTSTLGALIPVISTKTSVSFLKMPSWLFFGAKYFGTGVIVATAFIHLLQPANENLSNDCLSATFRVYPWAFGIALLSLFSLFFFELLAFNYINKKLESTNGVPHSHSHFGELGKKESDIEDEEEEHENSTPVVSASKGLYPDHFSHAAEHQDPENLDTPLQQMDKEQYYGQLVSTIVLEFGIVFHSVFVGLTLAVSGDEFKTLYVVIVFHQTFEGLGLGTRIAGTRWPKGKEYLPYLFIIAYGLTTPIAIAIGLGVRQSYAPNSQTALIVNGVFDSVSAGILIYTGIVELMAHEFLYSDQFKGPGSFKRMVAAYIVVVFGAGLMALLGRWA</sequence>
<dbReference type="GeneID" id="18247430"/>
<evidence type="ECO:0000256" key="5">
    <source>
        <dbReference type="ARBA" id="ARBA00022989"/>
    </source>
</evidence>
<evidence type="ECO:0000256" key="6">
    <source>
        <dbReference type="ARBA" id="ARBA00023065"/>
    </source>
</evidence>
<organism evidence="11">
    <name type="scientific">Candida tenuis (strain ATCC 10573 / BCRC 21748 / CBS 615 / JCM 9827 / NBRC 10315 / NRRL Y-1498 / VKM Y-70)</name>
    <name type="common">Yeast</name>
    <name type="synonym">Yamadazyma tenuis</name>
    <dbReference type="NCBI Taxonomy" id="590646"/>
    <lineage>
        <taxon>Eukaryota</taxon>
        <taxon>Fungi</taxon>
        <taxon>Dikarya</taxon>
        <taxon>Ascomycota</taxon>
        <taxon>Saccharomycotina</taxon>
        <taxon>Pichiomycetes</taxon>
        <taxon>Debaryomycetaceae</taxon>
        <taxon>Yamadazyma</taxon>
    </lineage>
</organism>
<dbReference type="NCBIfam" id="TIGR00820">
    <property type="entry name" value="zip"/>
    <property type="match status" value="1"/>
</dbReference>
<keyword evidence="3 8" id="KW-0813">Transport</keyword>
<dbReference type="GO" id="GO:0071578">
    <property type="term" value="P:zinc ion import across plasma membrane"/>
    <property type="evidence" value="ECO:0007669"/>
    <property type="project" value="TreeGrafter"/>
</dbReference>
<feature type="transmembrane region" description="Helical" evidence="8">
    <location>
        <begin position="303"/>
        <end position="325"/>
    </location>
</feature>
<keyword evidence="11" id="KW-1185">Reference proteome</keyword>
<dbReference type="Pfam" id="PF02535">
    <property type="entry name" value="Zip"/>
    <property type="match status" value="1"/>
</dbReference>
<evidence type="ECO:0000313" key="11">
    <source>
        <dbReference type="Proteomes" id="UP000000707"/>
    </source>
</evidence>
<dbReference type="PANTHER" id="PTHR11040">
    <property type="entry name" value="ZINC/IRON TRANSPORTER"/>
    <property type="match status" value="1"/>
</dbReference>
<feature type="transmembrane region" description="Helical" evidence="8">
    <location>
        <begin position="346"/>
        <end position="365"/>
    </location>
</feature>
<evidence type="ECO:0000256" key="2">
    <source>
        <dbReference type="ARBA" id="ARBA00006939"/>
    </source>
</evidence>
<dbReference type="EMBL" id="GL996524">
    <property type="protein sequence ID" value="EGV63550.1"/>
    <property type="molecule type" value="Genomic_DNA"/>
</dbReference>
<dbReference type="STRING" id="590646.G3B547"/>
<feature type="transmembrane region" description="Helical" evidence="8">
    <location>
        <begin position="271"/>
        <end position="291"/>
    </location>
</feature>
<feature type="transmembrane region" description="Helical" evidence="8">
    <location>
        <begin position="61"/>
        <end position="82"/>
    </location>
</feature>